<feature type="transmembrane region" description="Helical" evidence="9">
    <location>
        <begin position="55"/>
        <end position="75"/>
    </location>
</feature>
<sequence length="108" mass="12387">MLTVCSALVFMIFFSVVFFYSSKSLNYNNFSSNSSVSPYECGFVSCSLSFNSFSFSYFVLLVFFVIFDLEISLLLNLPEQSILFKNYLFYLTFLLVLALGFCVEVYMG</sequence>
<dbReference type="Pfam" id="PF00507">
    <property type="entry name" value="Oxidored_q4"/>
    <property type="match status" value="1"/>
</dbReference>
<evidence type="ECO:0000256" key="7">
    <source>
        <dbReference type="ARBA" id="ARBA00023136"/>
    </source>
</evidence>
<comment type="subcellular location">
    <subcellularLocation>
        <location evidence="1">Membrane</location>
    </subcellularLocation>
    <subcellularLocation>
        <location evidence="9">Mitochondrion membrane</location>
        <topology evidence="9">Multi-pass membrane protein</topology>
    </subcellularLocation>
</comment>
<evidence type="ECO:0000256" key="6">
    <source>
        <dbReference type="ARBA" id="ARBA00022989"/>
    </source>
</evidence>
<keyword evidence="9" id="KW-0830">Ubiquinone</keyword>
<dbReference type="EC" id="7.1.1.2" evidence="9"/>
<dbReference type="Gene3D" id="1.20.58.1610">
    <property type="entry name" value="NADH:ubiquinone/plastoquinone oxidoreductase, chain 3"/>
    <property type="match status" value="1"/>
</dbReference>
<keyword evidence="9" id="KW-0520">NAD</keyword>
<evidence type="ECO:0000256" key="1">
    <source>
        <dbReference type="ARBA" id="ARBA00004370"/>
    </source>
</evidence>
<keyword evidence="9 10" id="KW-0496">Mitochondrion</keyword>
<keyword evidence="9" id="KW-1278">Translocase</keyword>
<organism evidence="10">
    <name type="scientific">Gyrocotyle urna</name>
    <dbReference type="NCBI Taxonomy" id="82851"/>
    <lineage>
        <taxon>Eukaryota</taxon>
        <taxon>Metazoa</taxon>
        <taxon>Spiralia</taxon>
        <taxon>Lophotrochozoa</taxon>
        <taxon>Platyhelminthes</taxon>
        <taxon>Cestoda</taxon>
        <taxon>Cestodaria</taxon>
        <taxon>Gyrocotylidea</taxon>
        <taxon>Gyrocotylidae</taxon>
        <taxon>Gyrocotyle</taxon>
    </lineage>
</organism>
<evidence type="ECO:0000313" key="10">
    <source>
        <dbReference type="EMBL" id="AEY84596.1"/>
    </source>
</evidence>
<keyword evidence="6 9" id="KW-1133">Transmembrane helix</keyword>
<evidence type="ECO:0000256" key="8">
    <source>
        <dbReference type="ARBA" id="ARBA00049551"/>
    </source>
</evidence>
<protein>
    <recommendedName>
        <fullName evidence="3 9">NADH-ubiquinone oxidoreductase chain 3</fullName>
        <ecNumber evidence="9">7.1.1.2</ecNumber>
    </recommendedName>
</protein>
<geneLocation type="mitochondrion" evidence="10"/>
<reference evidence="10" key="1">
    <citation type="journal article" date="2012" name="Mol. Phylogenet. Evol.">
        <title>Adding resolution to ordinal level relationships of tapeworms (Platyhelminthes: Cestoda) with large fragments of mtDNA.</title>
        <authorList>
            <person name="Waeschenbach A."/>
            <person name="Webster B.L."/>
            <person name="Littlewood D.T."/>
        </authorList>
    </citation>
    <scope>NUCLEOTIDE SEQUENCE</scope>
</reference>
<keyword evidence="9" id="KW-0679">Respiratory chain</keyword>
<keyword evidence="9" id="KW-0249">Electron transport</keyword>
<dbReference type="EMBL" id="JQ268546">
    <property type="protein sequence ID" value="AEY84596.1"/>
    <property type="molecule type" value="Genomic_DNA"/>
</dbReference>
<keyword evidence="4 9" id="KW-0813">Transport</keyword>
<evidence type="ECO:0000256" key="5">
    <source>
        <dbReference type="ARBA" id="ARBA00022692"/>
    </source>
</evidence>
<comment type="function">
    <text evidence="9">Core subunit of the mitochondrial membrane respiratory chain NADH dehydrogenase (Complex I) which catalyzes electron transfer from NADH through the respiratory chain, using ubiquinone as an electron acceptor. Essential for the catalytic activity of complex I.</text>
</comment>
<comment type="catalytic activity">
    <reaction evidence="8 9">
        <text>a ubiquinone + NADH + 5 H(+)(in) = a ubiquinol + NAD(+) + 4 H(+)(out)</text>
        <dbReference type="Rhea" id="RHEA:29091"/>
        <dbReference type="Rhea" id="RHEA-COMP:9565"/>
        <dbReference type="Rhea" id="RHEA-COMP:9566"/>
        <dbReference type="ChEBI" id="CHEBI:15378"/>
        <dbReference type="ChEBI" id="CHEBI:16389"/>
        <dbReference type="ChEBI" id="CHEBI:17976"/>
        <dbReference type="ChEBI" id="CHEBI:57540"/>
        <dbReference type="ChEBI" id="CHEBI:57945"/>
        <dbReference type="EC" id="7.1.1.2"/>
    </reaction>
</comment>
<evidence type="ECO:0000256" key="4">
    <source>
        <dbReference type="ARBA" id="ARBA00022448"/>
    </source>
</evidence>
<dbReference type="AlphaFoldDB" id="R4I255"/>
<dbReference type="GO" id="GO:0031966">
    <property type="term" value="C:mitochondrial membrane"/>
    <property type="evidence" value="ECO:0007669"/>
    <property type="project" value="UniProtKB-SubCell"/>
</dbReference>
<name>R4I255_9CEST</name>
<comment type="similarity">
    <text evidence="2 9">Belongs to the complex I subunit 3 family.</text>
</comment>
<keyword evidence="5 9" id="KW-0812">Transmembrane</keyword>
<dbReference type="InterPro" id="IPR038430">
    <property type="entry name" value="NDAH_ubi_oxred_su3_sf"/>
</dbReference>
<feature type="transmembrane region" description="Helical" evidence="9">
    <location>
        <begin position="87"/>
        <end position="107"/>
    </location>
</feature>
<evidence type="ECO:0000256" key="3">
    <source>
        <dbReference type="ARBA" id="ARBA00021007"/>
    </source>
</evidence>
<keyword evidence="7 9" id="KW-0472">Membrane</keyword>
<evidence type="ECO:0000256" key="2">
    <source>
        <dbReference type="ARBA" id="ARBA00008472"/>
    </source>
</evidence>
<gene>
    <name evidence="10" type="primary">nad3</name>
</gene>
<accession>R4I255</accession>
<evidence type="ECO:0000256" key="9">
    <source>
        <dbReference type="RuleBase" id="RU003640"/>
    </source>
</evidence>
<dbReference type="InterPro" id="IPR000440">
    <property type="entry name" value="NADH_UbQ/plastoQ_OxRdtase_su3"/>
</dbReference>
<proteinExistence type="inferred from homology"/>
<dbReference type="GO" id="GO:0008137">
    <property type="term" value="F:NADH dehydrogenase (ubiquinone) activity"/>
    <property type="evidence" value="ECO:0007669"/>
    <property type="project" value="UniProtKB-UniRule"/>
</dbReference>